<dbReference type="PhylomeDB" id="K6UFD8"/>
<dbReference type="Proteomes" id="UP000006319">
    <property type="component" value="Unassembled WGS sequence"/>
</dbReference>
<evidence type="ECO:0000313" key="3">
    <source>
        <dbReference type="Proteomes" id="UP000006319"/>
    </source>
</evidence>
<dbReference type="OMA" id="CESANKF"/>
<feature type="transmembrane region" description="Helical" evidence="1">
    <location>
        <begin position="176"/>
        <end position="198"/>
    </location>
</feature>
<evidence type="ECO:0000256" key="1">
    <source>
        <dbReference type="SAM" id="Phobius"/>
    </source>
</evidence>
<feature type="non-terminal residue" evidence="2">
    <location>
        <position position="207"/>
    </location>
</feature>
<dbReference type="VEuPathDB" id="PlasmoDB:PCYB_006750"/>
<dbReference type="AlphaFoldDB" id="K6UFD8"/>
<keyword evidence="1" id="KW-0812">Transmembrane</keyword>
<dbReference type="EMBL" id="DF158189">
    <property type="protein sequence ID" value="GAB69926.1"/>
    <property type="molecule type" value="Genomic_DNA"/>
</dbReference>
<keyword evidence="1" id="KW-0472">Membrane</keyword>
<reference evidence="2 3" key="1">
    <citation type="journal article" date="2012" name="Nat. Genet.">
        <title>Plasmodium cynomolgi genome sequences provide insight into Plasmodium vivax and the monkey malaria clade.</title>
        <authorList>
            <person name="Tachibana S."/>
            <person name="Sullivan S.A."/>
            <person name="Kawai S."/>
            <person name="Nakamura S."/>
            <person name="Kim H.R."/>
            <person name="Goto N."/>
            <person name="Arisue N."/>
            <person name="Palacpac N.M.Q."/>
            <person name="Honma H."/>
            <person name="Yagi M."/>
            <person name="Tougan T."/>
            <person name="Katakai Y."/>
            <person name="Kaneko O."/>
            <person name="Mita T."/>
            <person name="Kita K."/>
            <person name="Yasutomi Y."/>
            <person name="Sutton P.L."/>
            <person name="Shakhbatyan R."/>
            <person name="Horii T."/>
            <person name="Yasunaga T."/>
            <person name="Barnwell J.W."/>
            <person name="Escalante A.A."/>
            <person name="Carlton J.M."/>
            <person name="Tanabe K."/>
        </authorList>
    </citation>
    <scope>NUCLEOTIDE SEQUENCE [LARGE SCALE GENOMIC DNA]</scope>
    <source>
        <strain evidence="2 3">B</strain>
    </source>
</reference>
<evidence type="ECO:0008006" key="4">
    <source>
        <dbReference type="Google" id="ProtNLM"/>
    </source>
</evidence>
<dbReference type="OrthoDB" id="381216at2759"/>
<name>K6UFD8_PLACD</name>
<keyword evidence="3" id="KW-1185">Reference proteome</keyword>
<keyword evidence="1" id="KW-1133">Transmembrane helix</keyword>
<dbReference type="RefSeq" id="XP_004228144.1">
    <property type="nucleotide sequence ID" value="XM_004228096.1"/>
</dbReference>
<organism evidence="2 3">
    <name type="scientific">Plasmodium cynomolgi (strain B)</name>
    <dbReference type="NCBI Taxonomy" id="1120755"/>
    <lineage>
        <taxon>Eukaryota</taxon>
        <taxon>Sar</taxon>
        <taxon>Alveolata</taxon>
        <taxon>Apicomplexa</taxon>
        <taxon>Aconoidasida</taxon>
        <taxon>Haemosporida</taxon>
        <taxon>Plasmodiidae</taxon>
        <taxon>Plasmodium</taxon>
        <taxon>Plasmodium (Plasmodium)</taxon>
    </lineage>
</organism>
<protein>
    <recommendedName>
        <fullName evidence="4">PIR Superfamily Protein</fullName>
    </recommendedName>
</protein>
<evidence type="ECO:0000313" key="2">
    <source>
        <dbReference type="EMBL" id="GAB69926.1"/>
    </source>
</evidence>
<dbReference type="KEGG" id="pcy:PCYB_006750"/>
<accession>K6UFD8</accession>
<proteinExistence type="predicted"/>
<gene>
    <name evidence="2" type="ORF">PCYB_006750</name>
</gene>
<sequence>MVDNLKGYLDEEDDSFNIGCANAYSHMTELALNPNISGFCEYTNYWFYGKLKSAYKITYNDILRAFFNGVGNFEDCVELTEAIDERTYIDLKKLDELYEKFYNFKNKSSTQDSNRCKTGIECAQEYKNHESTCKGNGNNGFCNELENFRNLFNTHLKSVIECKNIEELPSFQGSPLAATISIPVSVMSLISFFSFITYKVCKYFVQK</sequence>
<dbReference type="GeneID" id="14696468"/>